<keyword evidence="3" id="KW-0472">Membrane</keyword>
<sequence>MSGRMMTRSSLSHHHPHHHNIIPPTLWLVLLMILSICNCLPIRLEFDDEDMLDLTYPFNNQTVYYPTMEQLGFTFQLGTVFRGLNKQQHYYSAYWFQAAEHGGTHVDAPSHNQINGTSVDRLPLGQLIGPVIVLDISQKAKRNVDYLITVEDLQQWEEKHGKMPKGGILLICSGWGQKWPNRNALFGTKNFPDDTSFHFPGLAPPAAKWLIKHRSLKAVGTDGPSVDSGPNQRQLPVHQLFSAAHVLIIEFVANVEKLPTVGATVIGLPMKIEGGSAAPLRLIGVNWRQRPTGGVTVDAEEEEEGGEGEEGRKNIASGVGSRRKHPSLNTSASSRPRPSSNVTATVVTRPTAAPMPRKISQKLKIPNNRAVINLRWNSGLPLFIIFPFLSLRLFRYAQL</sequence>
<feature type="region of interest" description="Disordered" evidence="2">
    <location>
        <begin position="293"/>
        <end position="343"/>
    </location>
</feature>
<accession>A0A1W0X6H9</accession>
<dbReference type="AlphaFoldDB" id="A0A1W0X6H9"/>
<dbReference type="InterPro" id="IPR037175">
    <property type="entry name" value="KFase_sf"/>
</dbReference>
<evidence type="ECO:0000256" key="3">
    <source>
        <dbReference type="SAM" id="Phobius"/>
    </source>
</evidence>
<comment type="similarity">
    <text evidence="1">Belongs to the Cyclase 1 superfamily.</text>
</comment>
<feature type="transmembrane region" description="Helical" evidence="3">
    <location>
        <begin position="374"/>
        <end position="394"/>
    </location>
</feature>
<evidence type="ECO:0000256" key="4">
    <source>
        <dbReference type="SAM" id="SignalP"/>
    </source>
</evidence>
<feature type="compositionally biased region" description="Acidic residues" evidence="2">
    <location>
        <begin position="298"/>
        <end position="308"/>
    </location>
</feature>
<feature type="chain" id="PRO_5010746329" description="Kynurenine formamidase" evidence="4">
    <location>
        <begin position="40"/>
        <end position="399"/>
    </location>
</feature>
<dbReference type="PANTHER" id="PTHR31118:SF12">
    <property type="entry name" value="CYCLASE-LIKE PROTEIN 2"/>
    <property type="match status" value="1"/>
</dbReference>
<evidence type="ECO:0000313" key="6">
    <source>
        <dbReference type="Proteomes" id="UP000192578"/>
    </source>
</evidence>
<dbReference type="GO" id="GO:0004061">
    <property type="term" value="F:arylformamidase activity"/>
    <property type="evidence" value="ECO:0007669"/>
    <property type="project" value="InterPro"/>
</dbReference>
<proteinExistence type="inferred from homology"/>
<dbReference type="OrthoDB" id="7108654at2759"/>
<feature type="signal peptide" evidence="4">
    <location>
        <begin position="1"/>
        <end position="39"/>
    </location>
</feature>
<dbReference type="Proteomes" id="UP000192578">
    <property type="component" value="Unassembled WGS sequence"/>
</dbReference>
<dbReference type="Gene3D" id="3.50.30.50">
    <property type="entry name" value="Putative cyclase"/>
    <property type="match status" value="1"/>
</dbReference>
<keyword evidence="3" id="KW-0812">Transmembrane</keyword>
<dbReference type="PANTHER" id="PTHR31118">
    <property type="entry name" value="CYCLASE-LIKE PROTEIN 2"/>
    <property type="match status" value="1"/>
</dbReference>
<reference evidence="6" key="1">
    <citation type="submission" date="2017-01" db="EMBL/GenBank/DDBJ databases">
        <title>Comparative genomics of anhydrobiosis in the tardigrade Hypsibius dujardini.</title>
        <authorList>
            <person name="Yoshida Y."/>
            <person name="Koutsovoulos G."/>
            <person name="Laetsch D."/>
            <person name="Stevens L."/>
            <person name="Kumar S."/>
            <person name="Horikawa D."/>
            <person name="Ishino K."/>
            <person name="Komine S."/>
            <person name="Tomita M."/>
            <person name="Blaxter M."/>
            <person name="Arakawa K."/>
        </authorList>
    </citation>
    <scope>NUCLEOTIDE SEQUENCE [LARGE SCALE GENOMIC DNA]</scope>
    <source>
        <strain evidence="6">Z151</strain>
    </source>
</reference>
<keyword evidence="4" id="KW-0732">Signal</keyword>
<evidence type="ECO:0000256" key="1">
    <source>
        <dbReference type="ARBA" id="ARBA00007865"/>
    </source>
</evidence>
<dbReference type="Pfam" id="PF04199">
    <property type="entry name" value="Cyclase"/>
    <property type="match status" value="1"/>
</dbReference>
<evidence type="ECO:0000313" key="5">
    <source>
        <dbReference type="EMBL" id="OQV22922.1"/>
    </source>
</evidence>
<comment type="caution">
    <text evidence="5">The sequence shown here is derived from an EMBL/GenBank/DDBJ whole genome shotgun (WGS) entry which is preliminary data.</text>
</comment>
<evidence type="ECO:0008006" key="7">
    <source>
        <dbReference type="Google" id="ProtNLM"/>
    </source>
</evidence>
<keyword evidence="3" id="KW-1133">Transmembrane helix</keyword>
<organism evidence="5 6">
    <name type="scientific">Hypsibius exemplaris</name>
    <name type="common">Freshwater tardigrade</name>
    <dbReference type="NCBI Taxonomy" id="2072580"/>
    <lineage>
        <taxon>Eukaryota</taxon>
        <taxon>Metazoa</taxon>
        <taxon>Ecdysozoa</taxon>
        <taxon>Tardigrada</taxon>
        <taxon>Eutardigrada</taxon>
        <taxon>Parachela</taxon>
        <taxon>Hypsibioidea</taxon>
        <taxon>Hypsibiidae</taxon>
        <taxon>Hypsibius</taxon>
    </lineage>
</organism>
<dbReference type="GO" id="GO:0019441">
    <property type="term" value="P:L-tryptophan catabolic process to kynurenine"/>
    <property type="evidence" value="ECO:0007669"/>
    <property type="project" value="InterPro"/>
</dbReference>
<feature type="compositionally biased region" description="Polar residues" evidence="2">
    <location>
        <begin position="327"/>
        <end position="341"/>
    </location>
</feature>
<dbReference type="InterPro" id="IPR007325">
    <property type="entry name" value="KFase/CYL"/>
</dbReference>
<protein>
    <recommendedName>
        <fullName evidence="7">Kynurenine formamidase</fullName>
    </recommendedName>
</protein>
<keyword evidence="6" id="KW-1185">Reference proteome</keyword>
<dbReference type="EMBL" id="MTYJ01000015">
    <property type="protein sequence ID" value="OQV22922.1"/>
    <property type="molecule type" value="Genomic_DNA"/>
</dbReference>
<gene>
    <name evidence="5" type="ORF">BV898_03348</name>
</gene>
<name>A0A1W0X6H9_HYPEX</name>
<evidence type="ECO:0000256" key="2">
    <source>
        <dbReference type="SAM" id="MobiDB-lite"/>
    </source>
</evidence>
<dbReference type="SUPFAM" id="SSF102198">
    <property type="entry name" value="Putative cyclase"/>
    <property type="match status" value="1"/>
</dbReference>